<dbReference type="Proteomes" id="UP001365542">
    <property type="component" value="Unassembled WGS sequence"/>
</dbReference>
<gene>
    <name evidence="2" type="ORF">TWF694_005316</name>
</gene>
<feature type="domain" description="F-box" evidence="1">
    <location>
        <begin position="37"/>
        <end position="84"/>
    </location>
</feature>
<accession>A0AAV9WUB8</accession>
<organism evidence="2 3">
    <name type="scientific">Orbilia ellipsospora</name>
    <dbReference type="NCBI Taxonomy" id="2528407"/>
    <lineage>
        <taxon>Eukaryota</taxon>
        <taxon>Fungi</taxon>
        <taxon>Dikarya</taxon>
        <taxon>Ascomycota</taxon>
        <taxon>Pezizomycotina</taxon>
        <taxon>Orbiliomycetes</taxon>
        <taxon>Orbiliales</taxon>
        <taxon>Orbiliaceae</taxon>
        <taxon>Orbilia</taxon>
    </lineage>
</organism>
<reference evidence="2 3" key="1">
    <citation type="submission" date="2019-10" db="EMBL/GenBank/DDBJ databases">
        <authorList>
            <person name="Palmer J.M."/>
        </authorList>
    </citation>
    <scope>NUCLEOTIDE SEQUENCE [LARGE SCALE GENOMIC DNA]</scope>
    <source>
        <strain evidence="2 3">TWF694</strain>
    </source>
</reference>
<evidence type="ECO:0000313" key="3">
    <source>
        <dbReference type="Proteomes" id="UP001365542"/>
    </source>
</evidence>
<sequence>MMEPESPNRLSKLRSLGKKMSLRRSSTKSSIEGLNAPTGIHSLPVEIHTEILTYLSFVDQTRACAAYKIWEDILLNTTSFYDKRYVESKPSIHKILADKGITVYVRHGAIEQYKMGCLPENPGPSSGLVFNARVQLYSNCQTSPMIARSSTKLYPIDPLFPSIPST</sequence>
<evidence type="ECO:0000259" key="1">
    <source>
        <dbReference type="PROSITE" id="PS50181"/>
    </source>
</evidence>
<dbReference type="PROSITE" id="PS50181">
    <property type="entry name" value="FBOX"/>
    <property type="match status" value="1"/>
</dbReference>
<dbReference type="SUPFAM" id="SSF81383">
    <property type="entry name" value="F-box domain"/>
    <property type="match status" value="1"/>
</dbReference>
<dbReference type="InterPro" id="IPR036047">
    <property type="entry name" value="F-box-like_dom_sf"/>
</dbReference>
<keyword evidence="3" id="KW-1185">Reference proteome</keyword>
<dbReference type="AlphaFoldDB" id="A0AAV9WUB8"/>
<dbReference type="EMBL" id="JAVHJO010000017">
    <property type="protein sequence ID" value="KAK6525170.1"/>
    <property type="molecule type" value="Genomic_DNA"/>
</dbReference>
<protein>
    <recommendedName>
        <fullName evidence="1">F-box domain-containing protein</fullName>
    </recommendedName>
</protein>
<name>A0AAV9WUB8_9PEZI</name>
<proteinExistence type="predicted"/>
<dbReference type="InterPro" id="IPR001810">
    <property type="entry name" value="F-box_dom"/>
</dbReference>
<evidence type="ECO:0000313" key="2">
    <source>
        <dbReference type="EMBL" id="KAK6525170.1"/>
    </source>
</evidence>
<comment type="caution">
    <text evidence="2">The sequence shown here is derived from an EMBL/GenBank/DDBJ whole genome shotgun (WGS) entry which is preliminary data.</text>
</comment>